<sequence length="1338" mass="146117">MRRAPKGGEVDEAALGLLGSPGGSAPRSLLRGGKERFSSNRRGRAARFESGSYAYCTPIGQRARGKSHLGLRATAEVPAPLTPPRSVFWVREGAVSQRAPGLGSSLNRAGGTPYSISFYYMIAIIILLLFYYYNRRSFPIPGMSSPSPSSFLGPKSADRPKVPRTRAATWSHRETLDFLALWGEEGIQTQLNRCHRNADVYQWISERMAEKGYFRDEDQCRTKGKDLKKSYKQAKLQDGIARQRCRFFHELDAILGSGGGGTGGGGGAAPWCQVVIKEESDPELDPELHENEYAWTQVSVTDGSDGDPQGEPSSSAVAAAAVSSSSSSQAGVGGLLHSEDPALHHHVAGGIVKEEKSPGREESGLRGGGGAYLYGQEDAHVETPGGADQPLLRRESRAHLEAPWRPGLNRRVFSRPRTLLSTREKLAQLRNRRKRPRDDKFDDLVRDIRAHFREREKLFQGLWEEEKAQREKDRRLWTAEMDWIRQMWAKSQKEREAAGDGKEADGPRQVKEESWSRELCKDPEGGPGKDTSVQEPLLLKTWLESHGRSFGHFIGGEWLKPDGRETCTTKNPTTGEPLATTLQGSTEDVDAAVDAATKAFKTWSQLPGHVRARHLYNVARTIQKHQRLLGLLESLDSGKLIREARDADLPLVVRHFYHHAGWAQLMEVEMKGWKPLGVVAALIPRSFPLLTLTWKVCPALAMGNTIVLKPASSTRLTALLLAEICAQAGLPPGVLNVITGDQGLGEALASHPGIDKVAFAGSAEVGRSLRRATAGTGKKLSLQLGGKSPFIVFDSADLDSAVDGLVDAVWQNWGQARSAGSQLLLQESIAKDFVQRLKRRMGQLRVGDSLDKAVDLGALVSEKQRHAIEGLVEEARAEGAEVFQAWASLPSSGLFYPPTLITGVYPTSRCVREEIFGPVLVSLTFRTAKEALVLGNSTPYGLAASVWTETLPLALEVAHSLQVGTVWINGHNMLDAASAFGGYKESGYGRDGGKEGLFEYVRPNWQARPHPGAVDLDFKTFATSQGAEIPSVAADSRVPRSSASDLEGNIPNVDRTYKLYYGGAQKRPDSMSSRAVLDHAGKIAAYVADGGIKDIRNAVEAAHKAAPGWAKQTPHARAQILYYLAENLELRRAEVASRLEALAGAKKEAGLQEVDLCVQRLFYWAAYSDKYGGAVQETSLYGASLLFREPLGVVGIACPDEQPLLAFVSLLAPAVVRGNCVVMVPSERFPLLALDFYQVLDTSDVPGGVVNIISGNRDHLSRALAEHQDVQAVWYFGSKEGSALVEWASAGNLKRTWVNYGAEERCWADPREGAGEEFLYQATQCKSVWMPMGDIFAN</sequence>
<dbReference type="FunFam" id="1.10.10.60:FF:000032">
    <property type="entry name" value="Zinc finger and SCAN domain-containing 20"/>
    <property type="match status" value="1"/>
</dbReference>
<keyword evidence="4" id="KW-0812">Transmembrane</keyword>
<comment type="similarity">
    <text evidence="1">Belongs to the aldehyde dehydrogenase family.</text>
</comment>
<feature type="compositionally biased region" description="Low complexity" evidence="3">
    <location>
        <begin position="13"/>
        <end position="30"/>
    </location>
</feature>
<evidence type="ECO:0000256" key="3">
    <source>
        <dbReference type="SAM" id="MobiDB-lite"/>
    </source>
</evidence>
<name>A0A670JSG4_PODMU</name>
<dbReference type="Gene3D" id="3.40.309.10">
    <property type="entry name" value="Aldehyde Dehydrogenase, Chain A, domain 2"/>
    <property type="match status" value="1"/>
</dbReference>
<feature type="domain" description="Aldehyde dehydrogenase" evidence="5">
    <location>
        <begin position="1079"/>
        <end position="1303"/>
    </location>
</feature>
<dbReference type="CDD" id="cd07111">
    <property type="entry name" value="ALDH_F16"/>
    <property type="match status" value="1"/>
</dbReference>
<keyword evidence="4" id="KW-1133">Transmembrane helix</keyword>
<dbReference type="Proteomes" id="UP000472272">
    <property type="component" value="Chromosome 13"/>
</dbReference>
<keyword evidence="4" id="KW-0472">Membrane</keyword>
<dbReference type="Ensembl" id="ENSPMRT00000029703.1">
    <property type="protein sequence ID" value="ENSPMRP00000028003.1"/>
    <property type="gene ID" value="ENSPMRG00000018017.1"/>
</dbReference>
<dbReference type="SUPFAM" id="SSF53720">
    <property type="entry name" value="ALDH-like"/>
    <property type="match status" value="2"/>
</dbReference>
<dbReference type="FunFam" id="3.40.605.10:FF:000007">
    <property type="entry name" value="NAD/NADP-dependent betaine aldehyde dehydrogenase"/>
    <property type="match status" value="1"/>
</dbReference>
<dbReference type="GeneTree" id="ENSGT00940000166966"/>
<reference evidence="7 8" key="1">
    <citation type="journal article" date="2019" name="Proc. Natl. Acad. Sci. U.S.A.">
        <title>Regulatory changes in pterin and carotenoid genes underlie balanced color polymorphisms in the wall lizard.</title>
        <authorList>
            <person name="Andrade P."/>
            <person name="Pinho C."/>
            <person name="Perez I de Lanuza G."/>
            <person name="Afonso S."/>
            <person name="Brejcha J."/>
            <person name="Rubin C.J."/>
            <person name="Wallerman O."/>
            <person name="Pereira P."/>
            <person name="Sabatino S.J."/>
            <person name="Bellati A."/>
            <person name="Pellitteri-Rosa D."/>
            <person name="Bosakova Z."/>
            <person name="Bunikis I."/>
            <person name="Carretero M.A."/>
            <person name="Feiner N."/>
            <person name="Marsik P."/>
            <person name="Pauperio F."/>
            <person name="Salvi D."/>
            <person name="Soler L."/>
            <person name="While G.M."/>
            <person name="Uller T."/>
            <person name="Font E."/>
            <person name="Andersson L."/>
            <person name="Carneiro M."/>
        </authorList>
    </citation>
    <scope>NUCLEOTIDE SEQUENCE</scope>
</reference>
<evidence type="ECO:0000259" key="6">
    <source>
        <dbReference type="Pfam" id="PF13837"/>
    </source>
</evidence>
<dbReference type="Gene3D" id="1.10.10.60">
    <property type="entry name" value="Homeodomain-like"/>
    <property type="match status" value="1"/>
</dbReference>
<keyword evidence="2" id="KW-0560">Oxidoreductase</keyword>
<feature type="domain" description="Myb/SANT-like DNA-binding" evidence="6">
    <location>
        <begin position="169"/>
        <end position="254"/>
    </location>
</feature>
<feature type="region of interest" description="Disordered" evidence="3">
    <location>
        <begin position="144"/>
        <end position="166"/>
    </location>
</feature>
<keyword evidence="8" id="KW-1185">Reference proteome</keyword>
<feature type="compositionally biased region" description="Basic and acidic residues" evidence="3">
    <location>
        <begin position="352"/>
        <end position="364"/>
    </location>
</feature>
<feature type="compositionally biased region" description="Basic and acidic residues" evidence="3">
    <location>
        <begin position="492"/>
        <end position="524"/>
    </location>
</feature>
<evidence type="ECO:0000313" key="7">
    <source>
        <dbReference type="Ensembl" id="ENSPMRP00000028003.1"/>
    </source>
</evidence>
<dbReference type="OMA" id="GDGAPWC"/>
<feature type="region of interest" description="Disordered" evidence="3">
    <location>
        <begin position="299"/>
        <end position="322"/>
    </location>
</feature>
<dbReference type="InterPro" id="IPR016163">
    <property type="entry name" value="Ald_DH_C"/>
</dbReference>
<evidence type="ECO:0000256" key="4">
    <source>
        <dbReference type="SAM" id="Phobius"/>
    </source>
</evidence>
<dbReference type="GO" id="GO:0016620">
    <property type="term" value="F:oxidoreductase activity, acting on the aldehyde or oxo group of donors, NAD or NADP as acceptor"/>
    <property type="evidence" value="ECO:0007669"/>
    <property type="project" value="InterPro"/>
</dbReference>
<evidence type="ECO:0000259" key="5">
    <source>
        <dbReference type="Pfam" id="PF00171"/>
    </source>
</evidence>
<evidence type="ECO:0000313" key="8">
    <source>
        <dbReference type="Proteomes" id="UP000472272"/>
    </source>
</evidence>
<feature type="region of interest" description="Disordered" evidence="3">
    <location>
        <begin position="492"/>
        <end position="533"/>
    </location>
</feature>
<proteinExistence type="inferred from homology"/>
<protein>
    <recommendedName>
        <fullName evidence="9">Aldehyde dehydrogenase 16 family member A1</fullName>
    </recommendedName>
</protein>
<evidence type="ECO:0000256" key="1">
    <source>
        <dbReference type="ARBA" id="ARBA00009986"/>
    </source>
</evidence>
<feature type="region of interest" description="Disordered" evidence="3">
    <location>
        <begin position="350"/>
        <end position="369"/>
    </location>
</feature>
<dbReference type="Pfam" id="PF00171">
    <property type="entry name" value="Aldedh"/>
    <property type="match status" value="2"/>
</dbReference>
<reference evidence="7" key="3">
    <citation type="submission" date="2025-09" db="UniProtKB">
        <authorList>
            <consortium name="Ensembl"/>
        </authorList>
    </citation>
    <scope>IDENTIFICATION</scope>
</reference>
<organism evidence="7 8">
    <name type="scientific">Podarcis muralis</name>
    <name type="common">Wall lizard</name>
    <name type="synonym">Lacerta muralis</name>
    <dbReference type="NCBI Taxonomy" id="64176"/>
    <lineage>
        <taxon>Eukaryota</taxon>
        <taxon>Metazoa</taxon>
        <taxon>Chordata</taxon>
        <taxon>Craniata</taxon>
        <taxon>Vertebrata</taxon>
        <taxon>Euteleostomi</taxon>
        <taxon>Lepidosauria</taxon>
        <taxon>Squamata</taxon>
        <taxon>Bifurcata</taxon>
        <taxon>Unidentata</taxon>
        <taxon>Episquamata</taxon>
        <taxon>Laterata</taxon>
        <taxon>Lacertibaenia</taxon>
        <taxon>Lacertidae</taxon>
        <taxon>Podarcis</taxon>
    </lineage>
</organism>
<feature type="transmembrane region" description="Helical" evidence="4">
    <location>
        <begin position="116"/>
        <end position="133"/>
    </location>
</feature>
<accession>A0A670JSG4</accession>
<dbReference type="Pfam" id="PF13837">
    <property type="entry name" value="Myb_DNA-bind_4"/>
    <property type="match status" value="1"/>
</dbReference>
<dbReference type="InterPro" id="IPR015590">
    <property type="entry name" value="Aldehyde_DH_dom"/>
</dbReference>
<evidence type="ECO:0008006" key="9">
    <source>
        <dbReference type="Google" id="ProtNLM"/>
    </source>
</evidence>
<feature type="region of interest" description="Disordered" evidence="3">
    <location>
        <begin position="1"/>
        <end position="31"/>
    </location>
</feature>
<reference evidence="7" key="2">
    <citation type="submission" date="2025-08" db="UniProtKB">
        <authorList>
            <consortium name="Ensembl"/>
        </authorList>
    </citation>
    <scope>IDENTIFICATION</scope>
</reference>
<dbReference type="Gene3D" id="3.40.605.10">
    <property type="entry name" value="Aldehyde Dehydrogenase, Chain A, domain 1"/>
    <property type="match status" value="2"/>
</dbReference>
<feature type="compositionally biased region" description="Low complexity" evidence="3">
    <location>
        <begin position="313"/>
        <end position="322"/>
    </location>
</feature>
<evidence type="ECO:0000256" key="2">
    <source>
        <dbReference type="ARBA" id="ARBA00023002"/>
    </source>
</evidence>
<feature type="compositionally biased region" description="Low complexity" evidence="3">
    <location>
        <begin position="144"/>
        <end position="155"/>
    </location>
</feature>
<dbReference type="InterPro" id="IPR016161">
    <property type="entry name" value="Ald_DH/histidinol_DH"/>
</dbReference>
<feature type="domain" description="Aldehyde dehydrogenase" evidence="5">
    <location>
        <begin position="558"/>
        <end position="1003"/>
    </location>
</feature>
<dbReference type="PANTHER" id="PTHR11699">
    <property type="entry name" value="ALDEHYDE DEHYDROGENASE-RELATED"/>
    <property type="match status" value="1"/>
</dbReference>
<dbReference type="InterPro" id="IPR016162">
    <property type="entry name" value="Ald_DH_N"/>
</dbReference>
<dbReference type="InterPro" id="IPR044822">
    <property type="entry name" value="Myb_DNA-bind_4"/>
</dbReference>